<feature type="transmembrane region" description="Helical" evidence="1">
    <location>
        <begin position="6"/>
        <end position="23"/>
    </location>
</feature>
<dbReference type="EMBL" id="PGVG01000020">
    <property type="protein sequence ID" value="PJG52918.1"/>
    <property type="molecule type" value="Genomic_DNA"/>
</dbReference>
<proteinExistence type="predicted"/>
<feature type="transmembrane region" description="Helical" evidence="1">
    <location>
        <begin position="53"/>
        <end position="72"/>
    </location>
</feature>
<keyword evidence="3" id="KW-1185">Reference proteome</keyword>
<organism evidence="2 3">
    <name type="scientific">Bradyrhizobium forestalis</name>
    <dbReference type="NCBI Taxonomy" id="1419263"/>
    <lineage>
        <taxon>Bacteria</taxon>
        <taxon>Pseudomonadati</taxon>
        <taxon>Pseudomonadota</taxon>
        <taxon>Alphaproteobacteria</taxon>
        <taxon>Hyphomicrobiales</taxon>
        <taxon>Nitrobacteraceae</taxon>
        <taxon>Bradyrhizobium</taxon>
    </lineage>
</organism>
<keyword evidence="1" id="KW-0472">Membrane</keyword>
<evidence type="ECO:0000313" key="3">
    <source>
        <dbReference type="Proteomes" id="UP000231194"/>
    </source>
</evidence>
<feature type="transmembrane region" description="Helical" evidence="1">
    <location>
        <begin position="28"/>
        <end position="47"/>
    </location>
</feature>
<dbReference type="AlphaFoldDB" id="A0A2M8R524"/>
<evidence type="ECO:0000313" key="2">
    <source>
        <dbReference type="EMBL" id="PJG52918.1"/>
    </source>
</evidence>
<keyword evidence="1" id="KW-0812">Transmembrane</keyword>
<dbReference type="Proteomes" id="UP000231194">
    <property type="component" value="Unassembled WGS sequence"/>
</dbReference>
<dbReference type="RefSeq" id="WP_100234059.1">
    <property type="nucleotide sequence ID" value="NZ_PGVG01000020.1"/>
</dbReference>
<accession>A0A2M8R524</accession>
<protein>
    <submittedName>
        <fullName evidence="2">Uncharacterized protein</fullName>
    </submittedName>
</protein>
<sequence>MLIEIAGGIVLAVLFLALLPALIQGALWLAAIGLVIVVAIGAGWLLFAGAQSAEGLAVELIAAGVFLVWLHYEIKARREIAAEEAAKKAELFPSAQD</sequence>
<gene>
    <name evidence="2" type="ORF">CVM73_22630</name>
</gene>
<evidence type="ECO:0000256" key="1">
    <source>
        <dbReference type="SAM" id="Phobius"/>
    </source>
</evidence>
<reference evidence="2 3" key="1">
    <citation type="submission" date="2017-11" db="EMBL/GenBank/DDBJ databases">
        <title>Bradyrhizobium forestalis sp. nov., an efficient nitrogen-fixing bacterium isolated from nodules of forest legume species in the Amazon.</title>
        <authorList>
            <person name="Costa E.M."/>
            <person name="Guimaraes A."/>
            <person name="Carvalho T.S."/>
            <person name="Rodrigues T.L."/>
            <person name="Ribeiro P.R.A."/>
            <person name="Lebbe L."/>
            <person name="Willems A."/>
            <person name="Moreira F.M.S."/>
        </authorList>
    </citation>
    <scope>NUCLEOTIDE SEQUENCE [LARGE SCALE GENOMIC DNA]</scope>
    <source>
        <strain evidence="2 3">INPA54B</strain>
    </source>
</reference>
<dbReference type="OrthoDB" id="9933776at2"/>
<name>A0A2M8R524_9BRAD</name>
<comment type="caution">
    <text evidence="2">The sequence shown here is derived from an EMBL/GenBank/DDBJ whole genome shotgun (WGS) entry which is preliminary data.</text>
</comment>
<keyword evidence="1" id="KW-1133">Transmembrane helix</keyword>